<dbReference type="CDD" id="cd18793">
    <property type="entry name" value="SF2_C_SNF"/>
    <property type="match status" value="1"/>
</dbReference>
<feature type="domain" description="Helicase ATP-binding" evidence="2">
    <location>
        <begin position="14"/>
        <end position="177"/>
    </location>
</feature>
<dbReference type="GO" id="GO:0005524">
    <property type="term" value="F:ATP binding"/>
    <property type="evidence" value="ECO:0007669"/>
    <property type="project" value="InterPro"/>
</dbReference>
<evidence type="ECO:0000259" key="2">
    <source>
        <dbReference type="PROSITE" id="PS51192"/>
    </source>
</evidence>
<dbReference type="GO" id="GO:0006281">
    <property type="term" value="P:DNA repair"/>
    <property type="evidence" value="ECO:0007669"/>
    <property type="project" value="TreeGrafter"/>
</dbReference>
<dbReference type="EMBL" id="WKRA01000004">
    <property type="protein sequence ID" value="MSD15189.1"/>
    <property type="molecule type" value="Genomic_DNA"/>
</dbReference>
<dbReference type="Proteomes" id="UP000431304">
    <property type="component" value="Unassembled WGS sequence"/>
</dbReference>
<dbReference type="GO" id="GO:0031297">
    <property type="term" value="P:replication fork processing"/>
    <property type="evidence" value="ECO:0007669"/>
    <property type="project" value="TreeGrafter"/>
</dbReference>
<sequence>MNDLHFMPHQEDALNRTEQFNRCAYYLDMGLGKTFVGAEKMYLLNNAVNVVICQKSKIDDWIQHFKEYYPSDRVMNLTKKSEAINFRTLVDTKELYNKDVQIIGVINYETAFRRDWLLKLKGFTLMLDESSLITNETAQRSKFILKMQPESVILLSGTPTAGKYERLWSQVQLLGWNITKKAFWSSYVQTEWVENGDGYKNEVITGYKHTKHLKKKLADHGCIFMKTADVIELPEQTEQKIFFKVTQAYKYFIKNSYIMLDTLNMCKFKDDSDYYGTDVTPRVELVGDNSLTKMLYARQLCGQWHKEKLKGLRDLVESTEDRLIIFYNFTAELEAMQKKLADLNRPYSVVNGSKKDLTAYDQADDSITFIQYQAGAMGGNYQKANKIIYFTLPLGKGSCDMWEQSKKRIHRIGQAKPCFYYYLLVKGTVEEKNLAALKEGKELTDELFKNT</sequence>
<keyword evidence="3" id="KW-0547">Nucleotide-binding</keyword>
<evidence type="ECO:0000313" key="4">
    <source>
        <dbReference type="Proteomes" id="UP000431304"/>
    </source>
</evidence>
<evidence type="ECO:0000256" key="1">
    <source>
        <dbReference type="ARBA" id="ARBA00022801"/>
    </source>
</evidence>
<dbReference type="GO" id="GO:0016787">
    <property type="term" value="F:hydrolase activity"/>
    <property type="evidence" value="ECO:0007669"/>
    <property type="project" value="UniProtKB-KW"/>
</dbReference>
<proteinExistence type="predicted"/>
<dbReference type="Pfam" id="PF00176">
    <property type="entry name" value="SNF2-rel_dom"/>
    <property type="match status" value="1"/>
</dbReference>
<organism evidence="3 4">
    <name type="scientific">Eubacterium ramulus</name>
    <dbReference type="NCBI Taxonomy" id="39490"/>
    <lineage>
        <taxon>Bacteria</taxon>
        <taxon>Bacillati</taxon>
        <taxon>Bacillota</taxon>
        <taxon>Clostridia</taxon>
        <taxon>Eubacteriales</taxon>
        <taxon>Eubacteriaceae</taxon>
        <taxon>Eubacterium</taxon>
    </lineage>
</organism>
<dbReference type="PANTHER" id="PTHR45766:SF6">
    <property type="entry name" value="SWI_SNF-RELATED MATRIX-ASSOCIATED ACTIN-DEPENDENT REGULATOR OF CHROMATIN SUBFAMILY A-LIKE PROTEIN 1"/>
    <property type="match status" value="1"/>
</dbReference>
<dbReference type="PROSITE" id="PS51192">
    <property type="entry name" value="HELICASE_ATP_BIND_1"/>
    <property type="match status" value="1"/>
</dbReference>
<protein>
    <submittedName>
        <fullName evidence="3">ATP-dependent helicase</fullName>
    </submittedName>
</protein>
<gene>
    <name evidence="3" type="ORF">GKE72_03700</name>
</gene>
<dbReference type="InterPro" id="IPR038718">
    <property type="entry name" value="SNF2-like_sf"/>
</dbReference>
<comment type="caution">
    <text evidence="3">The sequence shown here is derived from an EMBL/GenBank/DDBJ whole genome shotgun (WGS) entry which is preliminary data.</text>
</comment>
<keyword evidence="1" id="KW-0378">Hydrolase</keyword>
<dbReference type="GO" id="GO:0004386">
    <property type="term" value="F:helicase activity"/>
    <property type="evidence" value="ECO:0007669"/>
    <property type="project" value="UniProtKB-KW"/>
</dbReference>
<dbReference type="InterPro" id="IPR000330">
    <property type="entry name" value="SNF2_N"/>
</dbReference>
<dbReference type="Gene3D" id="3.40.50.10810">
    <property type="entry name" value="Tandem AAA-ATPase domain"/>
    <property type="match status" value="1"/>
</dbReference>
<dbReference type="SUPFAM" id="SSF52540">
    <property type="entry name" value="P-loop containing nucleoside triphosphate hydrolases"/>
    <property type="match status" value="2"/>
</dbReference>
<dbReference type="AlphaFoldDB" id="A0A844DY45"/>
<dbReference type="PANTHER" id="PTHR45766">
    <property type="entry name" value="DNA ANNEALING HELICASE AND ENDONUCLEASE ZRANB3 FAMILY MEMBER"/>
    <property type="match status" value="1"/>
</dbReference>
<dbReference type="InterPro" id="IPR049730">
    <property type="entry name" value="SNF2/RAD54-like_C"/>
</dbReference>
<dbReference type="InterPro" id="IPR027417">
    <property type="entry name" value="P-loop_NTPase"/>
</dbReference>
<name>A0A844DY45_EUBRA</name>
<dbReference type="InterPro" id="IPR014001">
    <property type="entry name" value="Helicase_ATP-bd"/>
</dbReference>
<keyword evidence="3" id="KW-0347">Helicase</keyword>
<dbReference type="Gene3D" id="3.40.50.300">
    <property type="entry name" value="P-loop containing nucleotide triphosphate hydrolases"/>
    <property type="match status" value="1"/>
</dbReference>
<dbReference type="RefSeq" id="WP_154314299.1">
    <property type="nucleotide sequence ID" value="NZ_WKRA01000004.1"/>
</dbReference>
<accession>A0A844DY45</accession>
<keyword evidence="3" id="KW-0067">ATP-binding</keyword>
<evidence type="ECO:0000313" key="3">
    <source>
        <dbReference type="EMBL" id="MSD15189.1"/>
    </source>
</evidence>
<reference evidence="3 4" key="1">
    <citation type="journal article" date="2019" name="Nat. Med.">
        <title>A library of human gut bacterial isolates paired with longitudinal multiomics data enables mechanistic microbiome research.</title>
        <authorList>
            <person name="Poyet M."/>
            <person name="Groussin M."/>
            <person name="Gibbons S.M."/>
            <person name="Avila-Pacheco J."/>
            <person name="Jiang X."/>
            <person name="Kearney S.M."/>
            <person name="Perrotta A.R."/>
            <person name="Berdy B."/>
            <person name="Zhao S."/>
            <person name="Lieberman T.D."/>
            <person name="Swanson P.K."/>
            <person name="Smith M."/>
            <person name="Roesemann S."/>
            <person name="Alexander J.E."/>
            <person name="Rich S.A."/>
            <person name="Livny J."/>
            <person name="Vlamakis H."/>
            <person name="Clish C."/>
            <person name="Bullock K."/>
            <person name="Deik A."/>
            <person name="Scott J."/>
            <person name="Pierce K.A."/>
            <person name="Xavier R.J."/>
            <person name="Alm E.J."/>
        </authorList>
    </citation>
    <scope>NUCLEOTIDE SEQUENCE [LARGE SCALE GENOMIC DNA]</scope>
    <source>
        <strain evidence="3 4">BIOML-A3</strain>
    </source>
</reference>